<accession>A0AAE7SYH7</accession>
<proteinExistence type="predicted"/>
<evidence type="ECO:0000313" key="2">
    <source>
        <dbReference type="Proteomes" id="UP000516696"/>
    </source>
</evidence>
<gene>
    <name evidence="1" type="ORF">EGM181_03580</name>
</gene>
<reference evidence="1 2" key="1">
    <citation type="submission" date="2020-03" db="EMBL/GenBank/DDBJ databases">
        <title>Characterization of ganglioside-mimicking enterococci.</title>
        <authorList>
            <person name="Patry R.T."/>
            <person name="Nothaft H."/>
            <person name="Bridger R."/>
            <person name="Shajahan A."/>
            <person name="Huynh S."/>
            <person name="Sanchez S."/>
            <person name="Azadi P."/>
            <person name="Cooper K."/>
            <person name="Miller W.G."/>
            <person name="Parker C.T."/>
            <person name="Wells L."/>
            <person name="Szymanski C.M."/>
        </authorList>
    </citation>
    <scope>NUCLEOTIDE SEQUENCE [LARGE SCALE GENOMIC DNA]</scope>
    <source>
        <strain evidence="1 2">EGM181</strain>
    </source>
</reference>
<organism evidence="1 2">
    <name type="scientific">Enterococcus gallinarum</name>
    <dbReference type="NCBI Taxonomy" id="1353"/>
    <lineage>
        <taxon>Bacteria</taxon>
        <taxon>Bacillati</taxon>
        <taxon>Bacillota</taxon>
        <taxon>Bacilli</taxon>
        <taxon>Lactobacillales</taxon>
        <taxon>Enterococcaceae</taxon>
        <taxon>Enterococcus</taxon>
    </lineage>
</organism>
<evidence type="ECO:0000313" key="1">
    <source>
        <dbReference type="EMBL" id="QOG26402.1"/>
    </source>
</evidence>
<sequence>MYNYIIKNPERLETEIDNLLSFQNQKNLLKHTLFEKIIDDAKENVGQITPENLFDPQRYGVWFHSKSYPAFASNTARYDTYVGYSCQLADNRRDVLITLE</sequence>
<name>A0AAE7SYH7_ENTGA</name>
<dbReference type="AlphaFoldDB" id="A0AAE7SYH7"/>
<dbReference type="RefSeq" id="WP_002333932.1">
    <property type="nucleotide sequence ID" value="NZ_CP050485.1"/>
</dbReference>
<dbReference type="EMBL" id="CP050485">
    <property type="protein sequence ID" value="QOG26402.1"/>
    <property type="molecule type" value="Genomic_DNA"/>
</dbReference>
<dbReference type="Proteomes" id="UP000516696">
    <property type="component" value="Chromosome"/>
</dbReference>
<protein>
    <submittedName>
        <fullName evidence="1">Uncharacterized protein</fullName>
    </submittedName>
</protein>